<evidence type="ECO:0000313" key="1">
    <source>
        <dbReference type="EMBL" id="TMQ74052.1"/>
    </source>
</evidence>
<dbReference type="SUPFAM" id="SSF48371">
    <property type="entry name" value="ARM repeat"/>
    <property type="match status" value="1"/>
</dbReference>
<dbReference type="SMART" id="SM00567">
    <property type="entry name" value="EZ_HEAT"/>
    <property type="match status" value="3"/>
</dbReference>
<accession>A0A538UDR7</accession>
<comment type="caution">
    <text evidence="1">The sequence shown here is derived from an EMBL/GenBank/DDBJ whole genome shotgun (WGS) entry which is preliminary data.</text>
</comment>
<dbReference type="InterPro" id="IPR004155">
    <property type="entry name" value="PBS_lyase_HEAT"/>
</dbReference>
<name>A0A538UDR7_UNCEI</name>
<sequence length="333" mass="36078">IGVALYLARALGRRSRRQARRDRGALARSVRFFLDGRLSDRLLLRLTDRADAGTCWTVLEAGSLRLGRKEWLRLSAALERCRHAVDERWALESDSPWRQELAARRLGLLRSRRSWRALRQAMGRGPELVTIAAGLALARYRDRGALRWLLAHPAALARRHRSALADLFAAFRAPGLPVLAEALARGGLPRRVELAAVDALGRGGHAPARGLLEQRLAEADLDLRVAAARALGLTGDPAAAPALVSALADAEWPVRAQSARALGRLGAIVAVPPLAQALTDASWWVRRHAAYALMALGEDGPAALRRIAASSSDAYARDMAREVLDGGFGRLSA</sequence>
<protein>
    <recommendedName>
        <fullName evidence="3">HEAT repeat domain-containing protein</fullName>
    </recommendedName>
</protein>
<gene>
    <name evidence="1" type="ORF">E6K81_01480</name>
</gene>
<dbReference type="PANTHER" id="PTHR12697">
    <property type="entry name" value="PBS LYASE HEAT-LIKE PROTEIN"/>
    <property type="match status" value="1"/>
</dbReference>
<dbReference type="PANTHER" id="PTHR12697:SF5">
    <property type="entry name" value="DEOXYHYPUSINE HYDROXYLASE"/>
    <property type="match status" value="1"/>
</dbReference>
<evidence type="ECO:0000313" key="2">
    <source>
        <dbReference type="Proteomes" id="UP000319771"/>
    </source>
</evidence>
<dbReference type="Gene3D" id="1.25.10.10">
    <property type="entry name" value="Leucine-rich Repeat Variant"/>
    <property type="match status" value="1"/>
</dbReference>
<dbReference type="InterPro" id="IPR016024">
    <property type="entry name" value="ARM-type_fold"/>
</dbReference>
<reference evidence="1 2" key="1">
    <citation type="journal article" date="2019" name="Nat. Microbiol.">
        <title>Mediterranean grassland soil C-N compound turnover is dependent on rainfall and depth, and is mediated by genomically divergent microorganisms.</title>
        <authorList>
            <person name="Diamond S."/>
            <person name="Andeer P.F."/>
            <person name="Li Z."/>
            <person name="Crits-Christoph A."/>
            <person name="Burstein D."/>
            <person name="Anantharaman K."/>
            <person name="Lane K.R."/>
            <person name="Thomas B.C."/>
            <person name="Pan C."/>
            <person name="Northen T.R."/>
            <person name="Banfield J.F."/>
        </authorList>
    </citation>
    <scope>NUCLEOTIDE SEQUENCE [LARGE SCALE GENOMIC DNA]</scope>
    <source>
        <strain evidence="1">WS_11</strain>
    </source>
</reference>
<organism evidence="1 2">
    <name type="scientific">Eiseniibacteriota bacterium</name>
    <dbReference type="NCBI Taxonomy" id="2212470"/>
    <lineage>
        <taxon>Bacteria</taxon>
        <taxon>Candidatus Eiseniibacteriota</taxon>
    </lineage>
</organism>
<dbReference type="GO" id="GO:0016491">
    <property type="term" value="F:oxidoreductase activity"/>
    <property type="evidence" value="ECO:0007669"/>
    <property type="project" value="TreeGrafter"/>
</dbReference>
<feature type="non-terminal residue" evidence="1">
    <location>
        <position position="1"/>
    </location>
</feature>
<evidence type="ECO:0008006" key="3">
    <source>
        <dbReference type="Google" id="ProtNLM"/>
    </source>
</evidence>
<dbReference type="Pfam" id="PF13646">
    <property type="entry name" value="HEAT_2"/>
    <property type="match status" value="1"/>
</dbReference>
<dbReference type="AlphaFoldDB" id="A0A538UDR7"/>
<dbReference type="InterPro" id="IPR011989">
    <property type="entry name" value="ARM-like"/>
</dbReference>
<proteinExistence type="predicted"/>
<dbReference type="EMBL" id="VBPB01000018">
    <property type="protein sequence ID" value="TMQ74052.1"/>
    <property type="molecule type" value="Genomic_DNA"/>
</dbReference>
<dbReference type="Proteomes" id="UP000319771">
    <property type="component" value="Unassembled WGS sequence"/>
</dbReference>